<evidence type="ECO:0000259" key="8">
    <source>
        <dbReference type="PROSITE" id="PS50850"/>
    </source>
</evidence>
<dbReference type="EMBL" id="CP029206">
    <property type="protein sequence ID" value="AWI50661.1"/>
    <property type="molecule type" value="Genomic_DNA"/>
</dbReference>
<feature type="transmembrane region" description="Helical" evidence="7">
    <location>
        <begin position="270"/>
        <end position="287"/>
    </location>
</feature>
<evidence type="ECO:0000313" key="10">
    <source>
        <dbReference type="Proteomes" id="UP000244920"/>
    </source>
</evidence>
<feature type="transmembrane region" description="Helical" evidence="7">
    <location>
        <begin position="43"/>
        <end position="62"/>
    </location>
</feature>
<keyword evidence="10" id="KW-1185">Reference proteome</keyword>
<dbReference type="PANTHER" id="PTHR23517">
    <property type="entry name" value="RESISTANCE PROTEIN MDTM, PUTATIVE-RELATED-RELATED"/>
    <property type="match status" value="1"/>
</dbReference>
<evidence type="ECO:0000256" key="4">
    <source>
        <dbReference type="ARBA" id="ARBA00022692"/>
    </source>
</evidence>
<feature type="transmembrane region" description="Helical" evidence="7">
    <location>
        <begin position="332"/>
        <end position="354"/>
    </location>
</feature>
<evidence type="ECO:0000256" key="6">
    <source>
        <dbReference type="ARBA" id="ARBA00023136"/>
    </source>
</evidence>
<evidence type="ECO:0000256" key="5">
    <source>
        <dbReference type="ARBA" id="ARBA00022989"/>
    </source>
</evidence>
<dbReference type="KEGG" id="apor:DDU33_03760"/>
<dbReference type="Pfam" id="PF07690">
    <property type="entry name" value="MFS_1"/>
    <property type="match status" value="1"/>
</dbReference>
<comment type="subcellular location">
    <subcellularLocation>
        <location evidence="1">Cell membrane</location>
        <topology evidence="1">Multi-pass membrane protein</topology>
    </subcellularLocation>
</comment>
<dbReference type="InterPro" id="IPR011701">
    <property type="entry name" value="MFS"/>
</dbReference>
<feature type="transmembrane region" description="Helical" evidence="7">
    <location>
        <begin position="93"/>
        <end position="116"/>
    </location>
</feature>
<keyword evidence="3" id="KW-1003">Cell membrane</keyword>
<feature type="transmembrane region" description="Helical" evidence="7">
    <location>
        <begin position="160"/>
        <end position="177"/>
    </location>
</feature>
<feature type="transmembrane region" description="Helical" evidence="7">
    <location>
        <begin position="299"/>
        <end position="320"/>
    </location>
</feature>
<feature type="transmembrane region" description="Helical" evidence="7">
    <location>
        <begin position="239"/>
        <end position="258"/>
    </location>
</feature>
<feature type="transmembrane region" description="Helical" evidence="7">
    <location>
        <begin position="69"/>
        <end position="87"/>
    </location>
</feature>
<dbReference type="PANTHER" id="PTHR23517:SF3">
    <property type="entry name" value="INTEGRAL MEMBRANE TRANSPORT PROTEIN"/>
    <property type="match status" value="1"/>
</dbReference>
<keyword evidence="2" id="KW-0813">Transport</keyword>
<gene>
    <name evidence="9" type="ORF">DDU33_03760</name>
</gene>
<dbReference type="SUPFAM" id="SSF103473">
    <property type="entry name" value="MFS general substrate transporter"/>
    <property type="match status" value="1"/>
</dbReference>
<feature type="transmembrane region" description="Helical" evidence="7">
    <location>
        <begin position="206"/>
        <end position="227"/>
    </location>
</feature>
<evidence type="ECO:0000256" key="3">
    <source>
        <dbReference type="ARBA" id="ARBA00022475"/>
    </source>
</evidence>
<reference evidence="10" key="1">
    <citation type="submission" date="2018-05" db="EMBL/GenBank/DDBJ databases">
        <title>Complete genome sequence of Actinobacillus porcitonsillarum reference strain 9953L55 (CCUG 46996).</title>
        <authorList>
            <person name="Dona V."/>
            <person name="Perreten V."/>
        </authorList>
    </citation>
    <scope>NUCLEOTIDE SEQUENCE [LARGE SCALE GENOMIC DNA]</scope>
    <source>
        <strain evidence="10">9953L55</strain>
    </source>
</reference>
<keyword evidence="6 7" id="KW-0472">Membrane</keyword>
<evidence type="ECO:0000256" key="7">
    <source>
        <dbReference type="SAM" id="Phobius"/>
    </source>
</evidence>
<organism evidence="9 10">
    <name type="scientific">Actinobacillus porcitonsillarum</name>
    <dbReference type="NCBI Taxonomy" id="189834"/>
    <lineage>
        <taxon>Bacteria</taxon>
        <taxon>Pseudomonadati</taxon>
        <taxon>Pseudomonadota</taxon>
        <taxon>Gammaproteobacteria</taxon>
        <taxon>Pasteurellales</taxon>
        <taxon>Pasteurellaceae</taxon>
        <taxon>Actinobacillus</taxon>
    </lineage>
</organism>
<name>A0A2U8FI47_9PAST</name>
<dbReference type="AlphaFoldDB" id="A0A2U8FI47"/>
<evidence type="ECO:0000313" key="9">
    <source>
        <dbReference type="EMBL" id="AWI50661.1"/>
    </source>
</evidence>
<dbReference type="Gene3D" id="1.20.1250.20">
    <property type="entry name" value="MFS general substrate transporter like domains"/>
    <property type="match status" value="1"/>
</dbReference>
<feature type="transmembrane region" description="Helical" evidence="7">
    <location>
        <begin position="137"/>
        <end position="154"/>
    </location>
</feature>
<dbReference type="GO" id="GO:0022857">
    <property type="term" value="F:transmembrane transporter activity"/>
    <property type="evidence" value="ECO:0007669"/>
    <property type="project" value="InterPro"/>
</dbReference>
<evidence type="ECO:0000256" key="1">
    <source>
        <dbReference type="ARBA" id="ARBA00004651"/>
    </source>
</evidence>
<protein>
    <submittedName>
        <fullName evidence="9">MFS transporter</fullName>
    </submittedName>
</protein>
<accession>A0A2U8FI47</accession>
<proteinExistence type="predicted"/>
<keyword evidence="4 7" id="KW-0812">Transmembrane</keyword>
<keyword evidence="5 7" id="KW-1133">Transmembrane helix</keyword>
<dbReference type="InterPro" id="IPR020846">
    <property type="entry name" value="MFS_dom"/>
</dbReference>
<dbReference type="InterPro" id="IPR050171">
    <property type="entry name" value="MFS_Transporters"/>
</dbReference>
<dbReference type="InterPro" id="IPR036259">
    <property type="entry name" value="MFS_trans_sf"/>
</dbReference>
<sequence length="356" mass="40124">MDVQNLILWRKFFSGLAYTAMQSVFFIYLQYYKGFEADQIATAFSLLVFASQAFALFAGSWGDRFGRSAVMLLGCLLDAIAYILILTTHHYGFLLLATFCFGLGSTLFSTNARAFLLSHSADNYASKAHAQGRFLKISSLASMVAPLLALPFIYFRKAEWLIWLSCAIEVAMLIFMLKSIPKSECQNVQKETFHFSQLKEVLNKRFIFAHILLFIPLGMGTAFYVIFPYIFTNLLDRQSLVSVAFFLNNLIAVLLQSYFSRKLNFGVAKLVYIAPVLIILLFLPWFYTLQALSEVTAFVYLIVFAIISLFANTTLANILVKLDKGKNQGLMFGMSKMILAVTTAGIMNVLPYVFLV</sequence>
<dbReference type="PROSITE" id="PS50850">
    <property type="entry name" value="MFS"/>
    <property type="match status" value="1"/>
</dbReference>
<dbReference type="RefSeq" id="WP_108923250.1">
    <property type="nucleotide sequence ID" value="NZ_CP029206.1"/>
</dbReference>
<feature type="domain" description="Major facilitator superfamily (MFS) profile" evidence="8">
    <location>
        <begin position="1"/>
        <end position="356"/>
    </location>
</feature>
<feature type="transmembrane region" description="Helical" evidence="7">
    <location>
        <begin position="12"/>
        <end position="31"/>
    </location>
</feature>
<dbReference type="Proteomes" id="UP000244920">
    <property type="component" value="Chromosome"/>
</dbReference>
<dbReference type="GO" id="GO:0005886">
    <property type="term" value="C:plasma membrane"/>
    <property type="evidence" value="ECO:0007669"/>
    <property type="project" value="UniProtKB-SubCell"/>
</dbReference>
<evidence type="ECO:0000256" key="2">
    <source>
        <dbReference type="ARBA" id="ARBA00022448"/>
    </source>
</evidence>